<protein>
    <submittedName>
        <fullName evidence="9">Long-chain fatty acid transport protein</fullName>
    </submittedName>
</protein>
<keyword evidence="10" id="KW-1185">Reference proteome</keyword>
<dbReference type="InterPro" id="IPR005017">
    <property type="entry name" value="OMPP1/FadL/TodX"/>
</dbReference>
<comment type="subcellular location">
    <subcellularLocation>
        <location evidence="1">Cell outer membrane</location>
        <topology evidence="1">Multi-pass membrane protein</topology>
    </subcellularLocation>
</comment>
<evidence type="ECO:0000256" key="6">
    <source>
        <dbReference type="ARBA" id="ARBA00023136"/>
    </source>
</evidence>
<accession>A0A1G8L2K5</accession>
<feature type="chain" id="PRO_5011472454" evidence="8">
    <location>
        <begin position="21"/>
        <end position="431"/>
    </location>
</feature>
<dbReference type="RefSeq" id="WP_093149108.1">
    <property type="nucleotide sequence ID" value="NZ_FNEK01000003.1"/>
</dbReference>
<dbReference type="GO" id="GO:0015483">
    <property type="term" value="F:long-chain fatty acid transporting porin activity"/>
    <property type="evidence" value="ECO:0007669"/>
    <property type="project" value="TreeGrafter"/>
</dbReference>
<dbReference type="SUPFAM" id="SSF56935">
    <property type="entry name" value="Porins"/>
    <property type="match status" value="1"/>
</dbReference>
<comment type="similarity">
    <text evidence="2">Belongs to the OmpP1/FadL family.</text>
</comment>
<evidence type="ECO:0000256" key="3">
    <source>
        <dbReference type="ARBA" id="ARBA00022452"/>
    </source>
</evidence>
<proteinExistence type="inferred from homology"/>
<evidence type="ECO:0000256" key="8">
    <source>
        <dbReference type="SAM" id="SignalP"/>
    </source>
</evidence>
<dbReference type="EMBL" id="FNEK01000003">
    <property type="protein sequence ID" value="SDI49886.1"/>
    <property type="molecule type" value="Genomic_DNA"/>
</dbReference>
<gene>
    <name evidence="9" type="ORF">SAMN04488026_1003160</name>
</gene>
<keyword evidence="3" id="KW-1134">Transmembrane beta strand</keyword>
<name>A0A1G8L2K5_9RHOB</name>
<keyword evidence="6" id="KW-0472">Membrane</keyword>
<feature type="signal peptide" evidence="8">
    <location>
        <begin position="1"/>
        <end position="20"/>
    </location>
</feature>
<keyword evidence="7" id="KW-0998">Cell outer membrane</keyword>
<dbReference type="GO" id="GO:0009279">
    <property type="term" value="C:cell outer membrane"/>
    <property type="evidence" value="ECO:0007669"/>
    <property type="project" value="UniProtKB-SubCell"/>
</dbReference>
<evidence type="ECO:0000256" key="5">
    <source>
        <dbReference type="ARBA" id="ARBA00022729"/>
    </source>
</evidence>
<dbReference type="AlphaFoldDB" id="A0A1G8L2K5"/>
<evidence type="ECO:0000256" key="7">
    <source>
        <dbReference type="ARBA" id="ARBA00023237"/>
    </source>
</evidence>
<evidence type="ECO:0000313" key="10">
    <source>
        <dbReference type="Proteomes" id="UP000199382"/>
    </source>
</evidence>
<sequence length="431" mass="45127">MKTWVTTVSLFALTAGGAVAGGLDRTGQPIQALFESGGENGNYAELGFAKTFVNLDGTGVGIDSYSAIDPSLNVPGGTGYSNVGNDFSSFGAALKLKFTEKWSGAIIIENPYGADVSYSGDPMTTELGGTSALAETTSATFYLRYKFDDNWSAHGGLRLQKASGDITLSGRSYGLTEQAARAAAYQAALAGYPSSVVSKLAGTASGYSVELEEDWALGYVLGASYEIPSIAARISLTYNSEIEHEMATTESGPTVLVGVDPSTGAPIAVPVYDGESTTKVKTPQSVNLEFRTGIASDTLLFGSVRWVDWSAFRIDPKNFMEVTGSGLVDLEDTTTYAIGIGRKFTEEWAASIAVSYEAAGDDMVSPLAPTTGLWAVAVGASYDMGNMTITGGVRHSWLGDANAETGTPDTTRAIFESNSGTSVGLRIGYDF</sequence>
<dbReference type="STRING" id="571298.SAMN04488026_1003160"/>
<keyword evidence="4" id="KW-0812">Transmembrane</keyword>
<reference evidence="9 10" key="1">
    <citation type="submission" date="2016-10" db="EMBL/GenBank/DDBJ databases">
        <authorList>
            <person name="de Groot N.N."/>
        </authorList>
    </citation>
    <scope>NUCLEOTIDE SEQUENCE [LARGE SCALE GENOMIC DNA]</scope>
    <source>
        <strain evidence="9 10">DSM 25294</strain>
    </source>
</reference>
<dbReference type="PANTHER" id="PTHR35093:SF8">
    <property type="entry name" value="OUTER MEMBRANE PROTEIN NMB0088-RELATED"/>
    <property type="match status" value="1"/>
</dbReference>
<dbReference type="PANTHER" id="PTHR35093">
    <property type="entry name" value="OUTER MEMBRANE PROTEIN NMB0088-RELATED"/>
    <property type="match status" value="1"/>
</dbReference>
<keyword evidence="5 8" id="KW-0732">Signal</keyword>
<dbReference type="OrthoDB" id="6679728at2"/>
<organism evidence="9 10">
    <name type="scientific">Aliiruegeria lutimaris</name>
    <dbReference type="NCBI Taxonomy" id="571298"/>
    <lineage>
        <taxon>Bacteria</taxon>
        <taxon>Pseudomonadati</taxon>
        <taxon>Pseudomonadota</taxon>
        <taxon>Alphaproteobacteria</taxon>
        <taxon>Rhodobacterales</taxon>
        <taxon>Roseobacteraceae</taxon>
        <taxon>Aliiruegeria</taxon>
    </lineage>
</organism>
<evidence type="ECO:0000256" key="1">
    <source>
        <dbReference type="ARBA" id="ARBA00004571"/>
    </source>
</evidence>
<dbReference type="Proteomes" id="UP000199382">
    <property type="component" value="Unassembled WGS sequence"/>
</dbReference>
<evidence type="ECO:0000256" key="4">
    <source>
        <dbReference type="ARBA" id="ARBA00022692"/>
    </source>
</evidence>
<evidence type="ECO:0000256" key="2">
    <source>
        <dbReference type="ARBA" id="ARBA00008163"/>
    </source>
</evidence>
<dbReference type="Gene3D" id="2.40.160.60">
    <property type="entry name" value="Outer membrane protein transport protein (OMPP1/FadL/TodX)"/>
    <property type="match status" value="1"/>
</dbReference>
<evidence type="ECO:0000313" key="9">
    <source>
        <dbReference type="EMBL" id="SDI49886.1"/>
    </source>
</evidence>